<organism evidence="2 3">
    <name type="scientific">Candidatus Electronema aureum</name>
    <dbReference type="NCBI Taxonomy" id="2005002"/>
    <lineage>
        <taxon>Bacteria</taxon>
        <taxon>Pseudomonadati</taxon>
        <taxon>Thermodesulfobacteriota</taxon>
        <taxon>Desulfobulbia</taxon>
        <taxon>Desulfobulbales</taxon>
        <taxon>Desulfobulbaceae</taxon>
        <taxon>Candidatus Electronema</taxon>
    </lineage>
</organism>
<dbReference type="PANTHER" id="PTHR38598:SF1">
    <property type="entry name" value="INNER MEMBRANE PROTEIN YJCH"/>
    <property type="match status" value="1"/>
</dbReference>
<evidence type="ECO:0000256" key="1">
    <source>
        <dbReference type="SAM" id="Phobius"/>
    </source>
</evidence>
<feature type="transmembrane region" description="Helical" evidence="1">
    <location>
        <begin position="65"/>
        <end position="90"/>
    </location>
</feature>
<dbReference type="InterPro" id="IPR007436">
    <property type="entry name" value="DUF485"/>
</dbReference>
<gene>
    <name evidence="2" type="ORF">CDV28_1228</name>
</gene>
<dbReference type="GO" id="GO:0005886">
    <property type="term" value="C:plasma membrane"/>
    <property type="evidence" value="ECO:0007669"/>
    <property type="project" value="TreeGrafter"/>
</dbReference>
<dbReference type="Pfam" id="PF04341">
    <property type="entry name" value="DUF485"/>
    <property type="match status" value="1"/>
</dbReference>
<comment type="caution">
    <text evidence="2">The sequence shown here is derived from an EMBL/GenBank/DDBJ whole genome shotgun (WGS) entry which is preliminary data.</text>
</comment>
<reference evidence="2" key="1">
    <citation type="submission" date="2017-07" db="EMBL/GenBank/DDBJ databases">
        <title>The cable genome - Insights into the physiology and evolution of filamentous bacteria capable of sulfide oxidation via long distance electron transfer.</title>
        <authorList>
            <person name="Thorup C."/>
            <person name="Bjerg J.T."/>
            <person name="Schreiber L."/>
            <person name="Nielsen L.P."/>
            <person name="Kjeldsen K.U."/>
            <person name="Boesen T."/>
            <person name="Boggild A."/>
            <person name="Meysman F."/>
            <person name="Geelhoed J."/>
            <person name="Schramm A."/>
        </authorList>
    </citation>
    <scope>NUCLEOTIDE SEQUENCE [LARGE SCALE GENOMIC DNA]</scope>
    <source>
        <strain evidence="2">GS</strain>
    </source>
</reference>
<keyword evidence="1" id="KW-0812">Transmembrane</keyword>
<dbReference type="Proteomes" id="UP000316238">
    <property type="component" value="Unassembled WGS sequence"/>
</dbReference>
<dbReference type="EMBL" id="NQJD01000022">
    <property type="protein sequence ID" value="TAA74571.1"/>
    <property type="molecule type" value="Genomic_DNA"/>
</dbReference>
<keyword evidence="1" id="KW-0472">Membrane</keyword>
<dbReference type="PANTHER" id="PTHR38598">
    <property type="entry name" value="INNER MEMBRANE PROTEIN YJCH"/>
    <property type="match status" value="1"/>
</dbReference>
<dbReference type="InterPro" id="IPR052959">
    <property type="entry name" value="Inner_membrane_assoc"/>
</dbReference>
<sequence length="103" mass="11598">MNDKTPHAILEDPEFKELARQKNKVSLILTITELVLYFGFIGLIAYNKPFLARKIAEGSATTIGIPIAVGVIILSWILTGIYIFWANSVYDEKVKRIKKRFGG</sequence>
<protein>
    <submittedName>
        <fullName evidence="2">Uncharacterized membrane protein, DUF485 family</fullName>
    </submittedName>
</protein>
<keyword evidence="1" id="KW-1133">Transmembrane helix</keyword>
<dbReference type="AlphaFoldDB" id="A0A521G134"/>
<feature type="transmembrane region" description="Helical" evidence="1">
    <location>
        <begin position="25"/>
        <end position="45"/>
    </location>
</feature>
<evidence type="ECO:0000313" key="3">
    <source>
        <dbReference type="Proteomes" id="UP000316238"/>
    </source>
</evidence>
<name>A0A521G134_9BACT</name>
<accession>A0A521G134</accession>
<proteinExistence type="predicted"/>
<evidence type="ECO:0000313" key="2">
    <source>
        <dbReference type="EMBL" id="TAA74571.1"/>
    </source>
</evidence>
<keyword evidence="3" id="KW-1185">Reference proteome</keyword>